<sequence>IHVCNKALTISSIAYNHTVTHASASDCTTGDHTSSEALVLQNCNASSTKTWIKGENVKAICNSVPLYTPIATFNDKVFQPIGGKAGIFLGCLPDGFKIAVQDCHVGIQIRHLQAPAIGVNDPANYFIVRW</sequence>
<protein>
    <submittedName>
        <fullName evidence="1">Uncharacterized protein</fullName>
    </submittedName>
</protein>
<evidence type="ECO:0000313" key="2">
    <source>
        <dbReference type="Proteomes" id="UP001634394"/>
    </source>
</evidence>
<accession>A0ABD3UWM9</accession>
<name>A0ABD3UWM9_SINWO</name>
<dbReference type="Proteomes" id="UP001634394">
    <property type="component" value="Unassembled WGS sequence"/>
</dbReference>
<gene>
    <name evidence="1" type="ORF">ACJMK2_013164</name>
</gene>
<dbReference type="AlphaFoldDB" id="A0ABD3UWM9"/>
<comment type="caution">
    <text evidence="1">The sequence shown here is derived from an EMBL/GenBank/DDBJ whole genome shotgun (WGS) entry which is preliminary data.</text>
</comment>
<evidence type="ECO:0000313" key="1">
    <source>
        <dbReference type="EMBL" id="KAL3853865.1"/>
    </source>
</evidence>
<keyword evidence="2" id="KW-1185">Reference proteome</keyword>
<proteinExistence type="predicted"/>
<feature type="non-terminal residue" evidence="1">
    <location>
        <position position="1"/>
    </location>
</feature>
<dbReference type="EMBL" id="JBJQND010000014">
    <property type="protein sequence ID" value="KAL3853865.1"/>
    <property type="molecule type" value="Genomic_DNA"/>
</dbReference>
<reference evidence="1 2" key="1">
    <citation type="submission" date="2024-11" db="EMBL/GenBank/DDBJ databases">
        <title>Chromosome-level genome assembly of the freshwater bivalve Anodonta woodiana.</title>
        <authorList>
            <person name="Chen X."/>
        </authorList>
    </citation>
    <scope>NUCLEOTIDE SEQUENCE [LARGE SCALE GENOMIC DNA]</scope>
    <source>
        <strain evidence="1">MN2024</strain>
        <tissue evidence="1">Gills</tissue>
    </source>
</reference>
<organism evidence="1 2">
    <name type="scientific">Sinanodonta woodiana</name>
    <name type="common">Chinese pond mussel</name>
    <name type="synonym">Anodonta woodiana</name>
    <dbReference type="NCBI Taxonomy" id="1069815"/>
    <lineage>
        <taxon>Eukaryota</taxon>
        <taxon>Metazoa</taxon>
        <taxon>Spiralia</taxon>
        <taxon>Lophotrochozoa</taxon>
        <taxon>Mollusca</taxon>
        <taxon>Bivalvia</taxon>
        <taxon>Autobranchia</taxon>
        <taxon>Heteroconchia</taxon>
        <taxon>Palaeoheterodonta</taxon>
        <taxon>Unionida</taxon>
        <taxon>Unionoidea</taxon>
        <taxon>Unionidae</taxon>
        <taxon>Unioninae</taxon>
        <taxon>Sinanodonta</taxon>
    </lineage>
</organism>